<evidence type="ECO:0000256" key="1">
    <source>
        <dbReference type="ARBA" id="ARBA00005336"/>
    </source>
</evidence>
<dbReference type="InterPro" id="IPR013783">
    <property type="entry name" value="Ig-like_fold"/>
</dbReference>
<keyword evidence="6" id="KW-1185">Reference proteome</keyword>
<reference evidence="5 6" key="1">
    <citation type="submission" date="2007-04" db="EMBL/GenBank/DDBJ databases">
        <authorList>
            <person name="Fulton L."/>
            <person name="Clifton S."/>
            <person name="Fulton B."/>
            <person name="Xu J."/>
            <person name="Minx P."/>
            <person name="Pepin K.H."/>
            <person name="Johnson M."/>
            <person name="Thiruvilangam P."/>
            <person name="Bhonagiri V."/>
            <person name="Nash W.E."/>
            <person name="Mardis E.R."/>
            <person name="Wilson R.K."/>
        </authorList>
    </citation>
    <scope>NUCLEOTIDE SEQUENCE [LARGE SCALE GENOMIC DNA]</scope>
    <source>
        <strain evidence="5 6">ATCC 29799</strain>
    </source>
</reference>
<dbReference type="eggNOG" id="COG1472">
    <property type="taxonomic scope" value="Bacteria"/>
</dbReference>
<dbReference type="Gene3D" id="3.40.50.1700">
    <property type="entry name" value="Glycoside hydrolase family 3 C-terminal domain"/>
    <property type="match status" value="1"/>
</dbReference>
<protein>
    <recommendedName>
        <fullName evidence="4">Fibronectin type III-like domain-containing protein</fullName>
    </recommendedName>
</protein>
<dbReference type="AlphaFoldDB" id="A6P1B3"/>
<keyword evidence="3" id="KW-1133">Transmembrane helix</keyword>
<dbReference type="SUPFAM" id="SSF52279">
    <property type="entry name" value="Beta-D-glucan exohydrolase, C-terminal domain"/>
    <property type="match status" value="1"/>
</dbReference>
<dbReference type="InterPro" id="IPR036881">
    <property type="entry name" value="Glyco_hydro_3_C_sf"/>
</dbReference>
<dbReference type="SUPFAM" id="SSF51445">
    <property type="entry name" value="(Trans)glycosidases"/>
    <property type="match status" value="1"/>
</dbReference>
<evidence type="ECO:0000256" key="3">
    <source>
        <dbReference type="SAM" id="Phobius"/>
    </source>
</evidence>
<organism evidence="5 6">
    <name type="scientific">Pseudoflavonifractor capillosus ATCC 29799</name>
    <dbReference type="NCBI Taxonomy" id="411467"/>
    <lineage>
        <taxon>Bacteria</taxon>
        <taxon>Bacillati</taxon>
        <taxon>Bacillota</taxon>
        <taxon>Clostridia</taxon>
        <taxon>Eubacteriales</taxon>
        <taxon>Oscillospiraceae</taxon>
        <taxon>Pseudoflavonifractor</taxon>
    </lineage>
</organism>
<comment type="caution">
    <text evidence="5">The sequence shown here is derived from an EMBL/GenBank/DDBJ whole genome shotgun (WGS) entry which is preliminary data.</text>
</comment>
<dbReference type="GO" id="GO:0005975">
    <property type="term" value="P:carbohydrate metabolic process"/>
    <property type="evidence" value="ECO:0007669"/>
    <property type="project" value="InterPro"/>
</dbReference>
<dbReference type="SMART" id="SM01217">
    <property type="entry name" value="Fn3_like"/>
    <property type="match status" value="1"/>
</dbReference>
<evidence type="ECO:0000256" key="2">
    <source>
        <dbReference type="ARBA" id="ARBA00022801"/>
    </source>
</evidence>
<feature type="transmembrane region" description="Helical" evidence="3">
    <location>
        <begin position="36"/>
        <end position="58"/>
    </location>
</feature>
<feature type="domain" description="Fibronectin type III-like" evidence="4">
    <location>
        <begin position="481"/>
        <end position="559"/>
    </location>
</feature>
<proteinExistence type="inferred from homology"/>
<comment type="similarity">
    <text evidence="1">Belongs to the glycosyl hydrolase 3 family.</text>
</comment>
<gene>
    <name evidence="5" type="ORF">BACCAP_04280</name>
</gene>
<keyword evidence="3" id="KW-0472">Membrane</keyword>
<dbReference type="InterPro" id="IPR036962">
    <property type="entry name" value="Glyco_hydro_3_N_sf"/>
</dbReference>
<evidence type="ECO:0000313" key="5">
    <source>
        <dbReference type="EMBL" id="EDM97805.1"/>
    </source>
</evidence>
<dbReference type="Gene3D" id="2.60.40.10">
    <property type="entry name" value="Immunoglobulins"/>
    <property type="match status" value="1"/>
</dbReference>
<evidence type="ECO:0000313" key="6">
    <source>
        <dbReference type="Proteomes" id="UP000003639"/>
    </source>
</evidence>
<sequence>MRSSRSAQRGGEREDVLLQFCDTIFRRMDMFKKPKVWRGLTAVCALFLVFSMMAANIFELYRTSVDAFFGTRSQVMVTSESDDAEDAWTYQSDFTTAQEAYEGFKEFAIRESQETYALLKNDNDALPIASDSKITLFGIRSYAPVYGNNGGSTPDGKATVEIFDAFAERGFQINPSMLAAYEANFAGEEWATPQFGGGIMPQYTSITSYNDPCELTLDELAALNPDYNSQYDEYSDAAIVVFGRVGGENGDGYYPGEAGLADGVETVTGNILSLSTEEQAILDEAKANFDKVIVLINAANPMEVGSLAEDPEVDAILWIGFPGAYGFYGVADVLNGTVSPSAHLGDVFAKNSALAPAMMNYGNIPWANADDFSDDANVNSYLVEAEGIYTGYRYYETRYADIVMGNGGAEASAGTYAHADGTVATTDGIWDYSNEVVYPFGYGLSYTTFEQKLDSVEIKGDKKTATVTVTVTNTGDVAGKSVIQLYAQAPYTDYDKQYHIEKSAVQLMDFEKTNTLEPGESQTITMNVDMANLASYDSENAKTFIVDPGDYYFAIGEDAHDALNNILAAQGYTTADGMTDDGNAAKTYKWTWTGGVDAETFSVSKAGVEITNALSEGDSAMDINYFLPGTVTYLTRSDWDGTFPKTISGLTANEELSRLLGNDFIELATDEDTSDLVFGDTTSTLTINDMKGADFDDERWDELLNKITVQEFLDFASNAFHNIAAIPSVGLLQYAADDGPGGSDSHYLTEGSYQGVPYEDAADYDYGTRVAPTPQNLAYSWNKELAYENGEIILGESTLVLNLPIMIGPGMNIHRHAYNSRGAEYYSEDPILSGYIGSAVVQGAQSKGCLVNIKHAAFNDQEINRSGIAVFMTEQKARELELRNLQQAFEANGKPASFVGDETKADTYTTGALGVMSSYNRIGAVAPSANYGVMVQIMRNEWDFNGYNVTDFTGVDLKAAPKESILYGTTAFCGFGVSENVTYWSPEALSGDHDMLAAIRQNTHYILYAMANSAAMNGVNSTTHTENVMTWWRVLYITLIVVFAVATVVCLIGFVFSKRKKKAQAR</sequence>
<feature type="transmembrane region" description="Helical" evidence="3">
    <location>
        <begin position="1031"/>
        <end position="1056"/>
    </location>
</feature>
<dbReference type="Pfam" id="PF01915">
    <property type="entry name" value="Glyco_hydro_3_C"/>
    <property type="match status" value="1"/>
</dbReference>
<keyword evidence="2" id="KW-0378">Hydrolase</keyword>
<dbReference type="Proteomes" id="UP000003639">
    <property type="component" value="Unassembled WGS sequence"/>
</dbReference>
<accession>A6P1B3</accession>
<dbReference type="PANTHER" id="PTHR42715:SF10">
    <property type="entry name" value="BETA-GLUCOSIDASE"/>
    <property type="match status" value="1"/>
</dbReference>
<dbReference type="InterPro" id="IPR026891">
    <property type="entry name" value="Fn3-like"/>
</dbReference>
<dbReference type="InterPro" id="IPR002772">
    <property type="entry name" value="Glyco_hydro_3_C"/>
</dbReference>
<dbReference type="STRING" id="411467.BACCAP_04280"/>
<dbReference type="Gene3D" id="3.20.20.300">
    <property type="entry name" value="Glycoside hydrolase, family 3, N-terminal domain"/>
    <property type="match status" value="1"/>
</dbReference>
<dbReference type="CAZy" id="GH3">
    <property type="family name" value="Glycoside Hydrolase Family 3"/>
</dbReference>
<dbReference type="InterPro" id="IPR050288">
    <property type="entry name" value="Cellulose_deg_GH3"/>
</dbReference>
<dbReference type="Pfam" id="PF00933">
    <property type="entry name" value="Glyco_hydro_3"/>
    <property type="match status" value="1"/>
</dbReference>
<dbReference type="GO" id="GO:0004553">
    <property type="term" value="F:hydrolase activity, hydrolyzing O-glycosyl compounds"/>
    <property type="evidence" value="ECO:0007669"/>
    <property type="project" value="InterPro"/>
</dbReference>
<evidence type="ECO:0000259" key="4">
    <source>
        <dbReference type="SMART" id="SM01217"/>
    </source>
</evidence>
<keyword evidence="3" id="KW-0812">Transmembrane</keyword>
<dbReference type="Pfam" id="PF14310">
    <property type="entry name" value="Fn3-like"/>
    <property type="match status" value="1"/>
</dbReference>
<name>A6P1B3_9FIRM</name>
<dbReference type="PANTHER" id="PTHR42715">
    <property type="entry name" value="BETA-GLUCOSIDASE"/>
    <property type="match status" value="1"/>
</dbReference>
<dbReference type="EMBL" id="AAXG02000047">
    <property type="protein sequence ID" value="EDM97805.1"/>
    <property type="molecule type" value="Genomic_DNA"/>
</dbReference>
<dbReference type="InterPro" id="IPR001764">
    <property type="entry name" value="Glyco_hydro_3_N"/>
</dbReference>
<reference evidence="5 6" key="2">
    <citation type="submission" date="2007-06" db="EMBL/GenBank/DDBJ databases">
        <title>Draft genome sequence of Pseudoflavonifractor capillosus ATCC 29799.</title>
        <authorList>
            <person name="Sudarsanam P."/>
            <person name="Ley R."/>
            <person name="Guruge J."/>
            <person name="Turnbaugh P.J."/>
            <person name="Mahowald M."/>
            <person name="Liep D."/>
            <person name="Gordon J."/>
        </authorList>
    </citation>
    <scope>NUCLEOTIDE SEQUENCE [LARGE SCALE GENOMIC DNA]</scope>
    <source>
        <strain evidence="5 6">ATCC 29799</strain>
    </source>
</reference>
<dbReference type="InterPro" id="IPR017853">
    <property type="entry name" value="GH"/>
</dbReference>